<reference evidence="1 2" key="1">
    <citation type="submission" date="2011-01" db="EMBL/GenBank/DDBJ databases">
        <authorList>
            <person name="Weinstock G."/>
            <person name="Sodergren E."/>
            <person name="Clifton S."/>
            <person name="Fulton L."/>
            <person name="Fulton B."/>
            <person name="Courtney L."/>
            <person name="Fronick C."/>
            <person name="Harrison M."/>
            <person name="Strong C."/>
            <person name="Farmer C."/>
            <person name="Delahaunty K."/>
            <person name="Markovic C."/>
            <person name="Hall O."/>
            <person name="Minx P."/>
            <person name="Tomlinson C."/>
            <person name="Mitreva M."/>
            <person name="Hou S."/>
            <person name="Chen J."/>
            <person name="Wollam A."/>
            <person name="Pepin K.H."/>
            <person name="Johnson M."/>
            <person name="Bhonagiri V."/>
            <person name="Zhang X."/>
            <person name="Suruliraj S."/>
            <person name="Warren W."/>
            <person name="Chinwalla A."/>
            <person name="Mardis E.R."/>
            <person name="Wilson R.K."/>
        </authorList>
    </citation>
    <scope>NUCLEOTIDE SEQUENCE [LARGE SCALE GENOMIC DNA]</scope>
    <source>
        <strain evidence="2">DSM 22608 / JCM 16073 / KCTC 15190 / YIT 12066</strain>
    </source>
</reference>
<protein>
    <submittedName>
        <fullName evidence="1">Uncharacterized protein</fullName>
    </submittedName>
</protein>
<dbReference type="Proteomes" id="UP000018458">
    <property type="component" value="Unassembled WGS sequence"/>
</dbReference>
<gene>
    <name evidence="1" type="ORF">HMPREF9444_01328</name>
</gene>
<accession>E8LKT0</accession>
<dbReference type="RefSeq" id="WP_009143518.1">
    <property type="nucleotide sequence ID" value="NZ_GL831006.1"/>
</dbReference>
<dbReference type="HOGENOM" id="CLU_184401_0_0_6"/>
<comment type="caution">
    <text evidence="1">The sequence shown here is derived from an EMBL/GenBank/DDBJ whole genome shotgun (WGS) entry which is preliminary data.</text>
</comment>
<organism evidence="1 2">
    <name type="scientific">Succinatimonas hippei (strain DSM 22608 / JCM 16073 / KCTC 15190 / YIT 12066)</name>
    <dbReference type="NCBI Taxonomy" id="762983"/>
    <lineage>
        <taxon>Bacteria</taxon>
        <taxon>Pseudomonadati</taxon>
        <taxon>Pseudomonadota</taxon>
        <taxon>Gammaproteobacteria</taxon>
        <taxon>Aeromonadales</taxon>
        <taxon>Succinivibrionaceae</taxon>
        <taxon>Succinatimonas</taxon>
    </lineage>
</organism>
<evidence type="ECO:0000313" key="1">
    <source>
        <dbReference type="EMBL" id="EFY06883.1"/>
    </source>
</evidence>
<dbReference type="STRING" id="762983.HMPREF9444_01328"/>
<name>E8LKT0_SUCHY</name>
<evidence type="ECO:0000313" key="2">
    <source>
        <dbReference type="Proteomes" id="UP000018458"/>
    </source>
</evidence>
<dbReference type="OrthoDB" id="3078708at2"/>
<dbReference type="EMBL" id="AEVO01000072">
    <property type="protein sequence ID" value="EFY06883.1"/>
    <property type="molecule type" value="Genomic_DNA"/>
</dbReference>
<keyword evidence="2" id="KW-1185">Reference proteome</keyword>
<dbReference type="AlphaFoldDB" id="E8LKT0"/>
<proteinExistence type="predicted"/>
<sequence length="72" mass="8430">MLEDLLLRRNLIDAGCDNQQIDKFLKLNASGKVPAQLNLLKEQRRHLLECLHFRQRQIDCLDFLIGNLQKSN</sequence>